<gene>
    <name evidence="5" type="ORF">M9458_021040</name>
</gene>
<dbReference type="InterPro" id="IPR029000">
    <property type="entry name" value="Cyclophilin-like_dom_sf"/>
</dbReference>
<evidence type="ECO:0000259" key="3">
    <source>
        <dbReference type="PROSITE" id="PS50072"/>
    </source>
</evidence>
<sequence length="281" mass="31746">FGSAGTKNEGVKTRNEAEEEGSDDETPHNDEIHFEPIVSLPEVSVCCDAVSCALHVSGGVEVKSGEEDEEILFKERAKLYRWDRELNQWKERGVGDIKILFHPMKKRYRLLMRREQVLKVCANHTISQSIELKPMNTSANALVYRPRSSPHTRHSSAGVFTSVRLFTHTEGDGKVEQLAAKFKTPELAESFRRAFTDCQSRMSQTDAAQTSAAEALSRKSNPVVFFDITVDDEDVGRVVMELFAHILPKTAENFRALCTGEMGFGYRQSIFHRIIPDFMCQ</sequence>
<keyword evidence="6" id="KW-1185">Reference proteome</keyword>
<comment type="similarity">
    <text evidence="1">Belongs to the cyclophilin-type PPIase family.</text>
</comment>
<evidence type="ECO:0000313" key="6">
    <source>
        <dbReference type="Proteomes" id="UP001529510"/>
    </source>
</evidence>
<dbReference type="Pfam" id="PF00160">
    <property type="entry name" value="Pro_isomerase"/>
    <property type="match status" value="1"/>
</dbReference>
<dbReference type="Proteomes" id="UP001529510">
    <property type="component" value="Unassembled WGS sequence"/>
</dbReference>
<comment type="catalytic activity">
    <reaction evidence="1">
        <text>[protein]-peptidylproline (omega=180) = [protein]-peptidylproline (omega=0)</text>
        <dbReference type="Rhea" id="RHEA:16237"/>
        <dbReference type="Rhea" id="RHEA-COMP:10747"/>
        <dbReference type="Rhea" id="RHEA-COMP:10748"/>
        <dbReference type="ChEBI" id="CHEBI:83833"/>
        <dbReference type="ChEBI" id="CHEBI:83834"/>
        <dbReference type="EC" id="5.2.1.8"/>
    </reaction>
</comment>
<feature type="domain" description="RanBD1" evidence="4">
    <location>
        <begin position="33"/>
        <end position="204"/>
    </location>
</feature>
<feature type="domain" description="PPIase cyclophilin-type" evidence="3">
    <location>
        <begin position="225"/>
        <end position="281"/>
    </location>
</feature>
<dbReference type="SUPFAM" id="SSF50729">
    <property type="entry name" value="PH domain-like"/>
    <property type="match status" value="1"/>
</dbReference>
<dbReference type="SMART" id="SM00160">
    <property type="entry name" value="RanBD"/>
    <property type="match status" value="1"/>
</dbReference>
<feature type="non-terminal residue" evidence="5">
    <location>
        <position position="281"/>
    </location>
</feature>
<dbReference type="InterPro" id="IPR000156">
    <property type="entry name" value="Ran_bind_dom"/>
</dbReference>
<dbReference type="EC" id="5.2.1.8" evidence="1"/>
<dbReference type="PROSITE" id="PS50196">
    <property type="entry name" value="RANBD1"/>
    <property type="match status" value="1"/>
</dbReference>
<feature type="non-terminal residue" evidence="5">
    <location>
        <position position="1"/>
    </location>
</feature>
<dbReference type="Gene3D" id="2.30.29.30">
    <property type="entry name" value="Pleckstrin-homology domain (PH domain)/Phosphotyrosine-binding domain (PTB)"/>
    <property type="match status" value="1"/>
</dbReference>
<dbReference type="PANTHER" id="PTHR23138">
    <property type="entry name" value="RAN BINDING PROTEIN"/>
    <property type="match status" value="1"/>
</dbReference>
<comment type="caution">
    <text evidence="5">The sequence shown here is derived from an EMBL/GenBank/DDBJ whole genome shotgun (WGS) entry which is preliminary data.</text>
</comment>
<organism evidence="5 6">
    <name type="scientific">Cirrhinus mrigala</name>
    <name type="common">Mrigala</name>
    <dbReference type="NCBI Taxonomy" id="683832"/>
    <lineage>
        <taxon>Eukaryota</taxon>
        <taxon>Metazoa</taxon>
        <taxon>Chordata</taxon>
        <taxon>Craniata</taxon>
        <taxon>Vertebrata</taxon>
        <taxon>Euteleostomi</taxon>
        <taxon>Actinopterygii</taxon>
        <taxon>Neopterygii</taxon>
        <taxon>Teleostei</taxon>
        <taxon>Ostariophysi</taxon>
        <taxon>Cypriniformes</taxon>
        <taxon>Cyprinidae</taxon>
        <taxon>Labeoninae</taxon>
        <taxon>Labeonini</taxon>
        <taxon>Cirrhinus</taxon>
    </lineage>
</organism>
<dbReference type="AlphaFoldDB" id="A0ABD0QI05"/>
<dbReference type="Gene3D" id="2.40.100.10">
    <property type="entry name" value="Cyclophilin-like"/>
    <property type="match status" value="1"/>
</dbReference>
<dbReference type="InterPro" id="IPR011993">
    <property type="entry name" value="PH-like_dom_sf"/>
</dbReference>
<evidence type="ECO:0000256" key="1">
    <source>
        <dbReference type="RuleBase" id="RU363019"/>
    </source>
</evidence>
<dbReference type="PROSITE" id="PS50072">
    <property type="entry name" value="CSA_PPIASE_2"/>
    <property type="match status" value="1"/>
</dbReference>
<evidence type="ECO:0000256" key="2">
    <source>
        <dbReference type="SAM" id="MobiDB-lite"/>
    </source>
</evidence>
<reference evidence="5 6" key="1">
    <citation type="submission" date="2024-05" db="EMBL/GenBank/DDBJ databases">
        <title>Genome sequencing and assembly of Indian major carp, Cirrhinus mrigala (Hamilton, 1822).</title>
        <authorList>
            <person name="Mohindra V."/>
            <person name="Chowdhury L.M."/>
            <person name="Lal K."/>
            <person name="Jena J.K."/>
        </authorList>
    </citation>
    <scope>NUCLEOTIDE SEQUENCE [LARGE SCALE GENOMIC DNA]</scope>
    <source>
        <strain evidence="5">CM1030</strain>
        <tissue evidence="5">Blood</tissue>
    </source>
</reference>
<keyword evidence="1" id="KW-0413">Isomerase</keyword>
<name>A0ABD0QI05_CIRMR</name>
<proteinExistence type="inferred from homology"/>
<dbReference type="EMBL" id="JAMKFB020000009">
    <property type="protein sequence ID" value="KAL0185343.1"/>
    <property type="molecule type" value="Genomic_DNA"/>
</dbReference>
<dbReference type="GO" id="GO:0003755">
    <property type="term" value="F:peptidyl-prolyl cis-trans isomerase activity"/>
    <property type="evidence" value="ECO:0007669"/>
    <property type="project" value="UniProtKB-UniRule"/>
</dbReference>
<accession>A0ABD0QI05</accession>
<dbReference type="SUPFAM" id="SSF50891">
    <property type="entry name" value="Cyclophilin-like"/>
    <property type="match status" value="1"/>
</dbReference>
<evidence type="ECO:0000259" key="4">
    <source>
        <dbReference type="PROSITE" id="PS50196"/>
    </source>
</evidence>
<dbReference type="InterPro" id="IPR002130">
    <property type="entry name" value="Cyclophilin-type_PPIase_dom"/>
</dbReference>
<dbReference type="PRINTS" id="PR00153">
    <property type="entry name" value="CSAPPISMRASE"/>
</dbReference>
<comment type="function">
    <text evidence="1">PPIases accelerate the folding of proteins. It catalyzes the cis-trans isomerization of proline imidic peptide bonds in oligopeptides.</text>
</comment>
<protein>
    <recommendedName>
        <fullName evidence="1">Peptidyl-prolyl cis-trans isomerase</fullName>
        <shortName evidence="1">PPIase</shortName>
        <ecNumber evidence="1">5.2.1.8</ecNumber>
    </recommendedName>
</protein>
<keyword evidence="1" id="KW-0697">Rotamase</keyword>
<dbReference type="InterPro" id="IPR045255">
    <property type="entry name" value="RanBP1-like"/>
</dbReference>
<evidence type="ECO:0000313" key="5">
    <source>
        <dbReference type="EMBL" id="KAL0185343.1"/>
    </source>
</evidence>
<feature type="region of interest" description="Disordered" evidence="2">
    <location>
        <begin position="1"/>
        <end position="30"/>
    </location>
</feature>
<dbReference type="PANTHER" id="PTHR23138:SF87">
    <property type="entry name" value="E3 SUMO-PROTEIN LIGASE RANBP2"/>
    <property type="match status" value="1"/>
</dbReference>
<dbReference type="Pfam" id="PF00638">
    <property type="entry name" value="Ran_BP1"/>
    <property type="match status" value="1"/>
</dbReference>